<organism evidence="1 2">
    <name type="scientific">Flavobacterium gyeonganense</name>
    <dbReference type="NCBI Taxonomy" id="1310418"/>
    <lineage>
        <taxon>Bacteria</taxon>
        <taxon>Pseudomonadati</taxon>
        <taxon>Bacteroidota</taxon>
        <taxon>Flavobacteriia</taxon>
        <taxon>Flavobacteriales</taxon>
        <taxon>Flavobacteriaceae</taxon>
        <taxon>Flavobacterium</taxon>
    </lineage>
</organism>
<evidence type="ECO:0000313" key="2">
    <source>
        <dbReference type="Proteomes" id="UP001589562"/>
    </source>
</evidence>
<accession>A0ABV5H799</accession>
<reference evidence="1 2" key="1">
    <citation type="submission" date="2024-09" db="EMBL/GenBank/DDBJ databases">
        <authorList>
            <person name="Sun Q."/>
            <person name="Mori K."/>
        </authorList>
    </citation>
    <scope>NUCLEOTIDE SEQUENCE [LARGE SCALE GENOMIC DNA]</scope>
    <source>
        <strain evidence="1 2">CECT 8365</strain>
    </source>
</reference>
<protein>
    <recommendedName>
        <fullName evidence="3">DKNYY family protein</fullName>
    </recommendedName>
</protein>
<dbReference type="Proteomes" id="UP001589562">
    <property type="component" value="Unassembled WGS sequence"/>
</dbReference>
<evidence type="ECO:0008006" key="3">
    <source>
        <dbReference type="Google" id="ProtNLM"/>
    </source>
</evidence>
<proteinExistence type="predicted"/>
<dbReference type="RefSeq" id="WP_379679691.1">
    <property type="nucleotide sequence ID" value="NZ_JBHMFE010000008.1"/>
</dbReference>
<gene>
    <name evidence="1" type="ORF">ACFFVK_04110</name>
</gene>
<evidence type="ECO:0000313" key="1">
    <source>
        <dbReference type="EMBL" id="MFB9107752.1"/>
    </source>
</evidence>
<name>A0ABV5H799_9FLAO</name>
<dbReference type="EMBL" id="JBHMFE010000008">
    <property type="protein sequence ID" value="MFB9107752.1"/>
    <property type="molecule type" value="Genomic_DNA"/>
</dbReference>
<comment type="caution">
    <text evidence="1">The sequence shown here is derived from an EMBL/GenBank/DDBJ whole genome shotgun (WGS) entry which is preliminary data.</text>
</comment>
<keyword evidence="2" id="KW-1185">Reference proteome</keyword>
<sequence length="431" mass="50395">MQPVKISIKGDYYDCQIYRGRLYLWTFDGALKVYKWNELVQSFIKKETDKIAMTFCFLDGNYLYKSSLIELFKDPDFKRILLKKFNKIEKLSLELTEKELEKFLFGEQDTPTGIIPTDTEIYSNKLYFIHEKGLYSGSAHRPKGDKFAVSSRPKKIWDCNLMSIKANKYPQLALSGGDEGLFELNLANSLPNNLKRVEKQNPIYQISKNHSSFSNYSYLNIYNTSLVEKSFLAQFKWSIEKGKNDREIPIRNFDSNINDKDIFEINNDKHFLSWGIEDKIYKARNGGFDIIKLNYYANLDKGEKKFTKLDSVNLHAWKGEVISGGTAYFGNIVECENALVVIQSNGENLTIPGPITRWRVYPRSMNYENHLHVILDDKIEIYSFNHDYFVNQFEKSIGIQFNQEKHRRIIKKSYFDDTDESLFDDGEDLPF</sequence>